<feature type="compositionally biased region" description="Polar residues" evidence="1">
    <location>
        <begin position="245"/>
        <end position="282"/>
    </location>
</feature>
<evidence type="ECO:0000256" key="1">
    <source>
        <dbReference type="SAM" id="MobiDB-lite"/>
    </source>
</evidence>
<dbReference type="AlphaFoldDB" id="A0A9X0AV80"/>
<comment type="caution">
    <text evidence="2">The sequence shown here is derived from an EMBL/GenBank/DDBJ whole genome shotgun (WGS) entry which is preliminary data.</text>
</comment>
<evidence type="ECO:0000313" key="3">
    <source>
        <dbReference type="Proteomes" id="UP001152300"/>
    </source>
</evidence>
<protein>
    <submittedName>
        <fullName evidence="2">Uncharacterized protein</fullName>
    </submittedName>
</protein>
<feature type="region of interest" description="Disordered" evidence="1">
    <location>
        <begin position="226"/>
        <end position="282"/>
    </location>
</feature>
<name>A0A9X0AV80_9HELO</name>
<reference evidence="2" key="1">
    <citation type="submission" date="2022-11" db="EMBL/GenBank/DDBJ databases">
        <title>Genome Resource of Sclerotinia nivalis Strain SnTB1, a Plant Pathogen Isolated from American Ginseng.</title>
        <authorList>
            <person name="Fan S."/>
        </authorList>
    </citation>
    <scope>NUCLEOTIDE SEQUENCE</scope>
    <source>
        <strain evidence="2">SnTB1</strain>
    </source>
</reference>
<sequence length="282" mass="31953">MLPQKKHNRRSKKYSNIEKARKANIENTLRYQEKKALQPSDPIDFIVYKPSLHSDIPTNTPPTINLRTDIQIPQDHQILQDHDTQESDVPETLRSTFPLLTQLPSIDKNADIAVQIKQIQKNEQEVNLERNEYNTEIAEILIGLRSAYTTSTIEETRIDGISETYIEGAIEVGISGIQTMEDLYIVNQKEGVHNEELWRSCSSHIGSIDELIMIWDNDSIVISNPSNEPASIQRSPMNIMPPETPTQSKSFPLSLSSNRTSNKGSTSRQSTSFPIQKNNLLS</sequence>
<dbReference type="Proteomes" id="UP001152300">
    <property type="component" value="Unassembled WGS sequence"/>
</dbReference>
<proteinExistence type="predicted"/>
<feature type="compositionally biased region" description="Polar residues" evidence="1">
    <location>
        <begin position="226"/>
        <end position="236"/>
    </location>
</feature>
<dbReference type="OrthoDB" id="3560445at2759"/>
<accession>A0A9X0AV80</accession>
<keyword evidence="3" id="KW-1185">Reference proteome</keyword>
<organism evidence="2 3">
    <name type="scientific">Sclerotinia nivalis</name>
    <dbReference type="NCBI Taxonomy" id="352851"/>
    <lineage>
        <taxon>Eukaryota</taxon>
        <taxon>Fungi</taxon>
        <taxon>Dikarya</taxon>
        <taxon>Ascomycota</taxon>
        <taxon>Pezizomycotina</taxon>
        <taxon>Leotiomycetes</taxon>
        <taxon>Helotiales</taxon>
        <taxon>Sclerotiniaceae</taxon>
        <taxon>Sclerotinia</taxon>
    </lineage>
</organism>
<dbReference type="EMBL" id="JAPEIS010000001">
    <property type="protein sequence ID" value="KAJ8069561.1"/>
    <property type="molecule type" value="Genomic_DNA"/>
</dbReference>
<evidence type="ECO:0000313" key="2">
    <source>
        <dbReference type="EMBL" id="KAJ8069561.1"/>
    </source>
</evidence>
<gene>
    <name evidence="2" type="ORF">OCU04_000002</name>
</gene>